<feature type="signal peptide" evidence="1">
    <location>
        <begin position="1"/>
        <end position="19"/>
    </location>
</feature>
<evidence type="ECO:0000256" key="1">
    <source>
        <dbReference type="SAM" id="SignalP"/>
    </source>
</evidence>
<dbReference type="EMBL" id="JAUEPN010000005">
    <property type="protein sequence ID" value="KAK3294416.1"/>
    <property type="molecule type" value="Genomic_DNA"/>
</dbReference>
<name>A0AAE0HDF2_9PEZI</name>
<organism evidence="2 3">
    <name type="scientific">Chaetomium fimeti</name>
    <dbReference type="NCBI Taxonomy" id="1854472"/>
    <lineage>
        <taxon>Eukaryota</taxon>
        <taxon>Fungi</taxon>
        <taxon>Dikarya</taxon>
        <taxon>Ascomycota</taxon>
        <taxon>Pezizomycotina</taxon>
        <taxon>Sordariomycetes</taxon>
        <taxon>Sordariomycetidae</taxon>
        <taxon>Sordariales</taxon>
        <taxon>Chaetomiaceae</taxon>
        <taxon>Chaetomium</taxon>
    </lineage>
</organism>
<keyword evidence="1" id="KW-0732">Signal</keyword>
<proteinExistence type="predicted"/>
<gene>
    <name evidence="2" type="ORF">B0H64DRAFT_186233</name>
</gene>
<accession>A0AAE0HDF2</accession>
<feature type="chain" id="PRO_5042110875" evidence="1">
    <location>
        <begin position="20"/>
        <end position="103"/>
    </location>
</feature>
<evidence type="ECO:0000313" key="3">
    <source>
        <dbReference type="Proteomes" id="UP001278766"/>
    </source>
</evidence>
<dbReference type="GeneID" id="87835949"/>
<protein>
    <submittedName>
        <fullName evidence="2">Uncharacterized protein</fullName>
    </submittedName>
</protein>
<reference evidence="2" key="1">
    <citation type="journal article" date="2023" name="Mol. Phylogenet. Evol.">
        <title>Genome-scale phylogeny and comparative genomics of the fungal order Sordariales.</title>
        <authorList>
            <person name="Hensen N."/>
            <person name="Bonometti L."/>
            <person name="Westerberg I."/>
            <person name="Brannstrom I.O."/>
            <person name="Guillou S."/>
            <person name="Cros-Aarteil S."/>
            <person name="Calhoun S."/>
            <person name="Haridas S."/>
            <person name="Kuo A."/>
            <person name="Mondo S."/>
            <person name="Pangilinan J."/>
            <person name="Riley R."/>
            <person name="LaButti K."/>
            <person name="Andreopoulos B."/>
            <person name="Lipzen A."/>
            <person name="Chen C."/>
            <person name="Yan M."/>
            <person name="Daum C."/>
            <person name="Ng V."/>
            <person name="Clum A."/>
            <person name="Steindorff A."/>
            <person name="Ohm R.A."/>
            <person name="Martin F."/>
            <person name="Silar P."/>
            <person name="Natvig D.O."/>
            <person name="Lalanne C."/>
            <person name="Gautier V."/>
            <person name="Ament-Velasquez S.L."/>
            <person name="Kruys A."/>
            <person name="Hutchinson M.I."/>
            <person name="Powell A.J."/>
            <person name="Barry K."/>
            <person name="Miller A.N."/>
            <person name="Grigoriev I.V."/>
            <person name="Debuchy R."/>
            <person name="Gladieux P."/>
            <person name="Hiltunen Thoren M."/>
            <person name="Johannesson H."/>
        </authorList>
    </citation>
    <scope>NUCLEOTIDE SEQUENCE</scope>
    <source>
        <strain evidence="2">CBS 168.71</strain>
    </source>
</reference>
<dbReference type="Proteomes" id="UP001278766">
    <property type="component" value="Unassembled WGS sequence"/>
</dbReference>
<dbReference type="RefSeq" id="XP_062657930.1">
    <property type="nucleotide sequence ID" value="XM_062799001.1"/>
</dbReference>
<sequence length="103" mass="11314">MKSQILLVVAAALVPFSLADAPKLNQYSSLDDCRNDKNILYHAAPVSGRCYNLDDATAAFFWNTGGMLNPRVFTGKDCNGIEDPLSTEGRCIDKGKYNSYRCS</sequence>
<evidence type="ECO:0000313" key="2">
    <source>
        <dbReference type="EMBL" id="KAK3294416.1"/>
    </source>
</evidence>
<reference evidence="2" key="2">
    <citation type="submission" date="2023-06" db="EMBL/GenBank/DDBJ databases">
        <authorList>
            <consortium name="Lawrence Berkeley National Laboratory"/>
            <person name="Haridas S."/>
            <person name="Hensen N."/>
            <person name="Bonometti L."/>
            <person name="Westerberg I."/>
            <person name="Brannstrom I.O."/>
            <person name="Guillou S."/>
            <person name="Cros-Aarteil S."/>
            <person name="Calhoun S."/>
            <person name="Kuo A."/>
            <person name="Mondo S."/>
            <person name="Pangilinan J."/>
            <person name="Riley R."/>
            <person name="Labutti K."/>
            <person name="Andreopoulos B."/>
            <person name="Lipzen A."/>
            <person name="Chen C."/>
            <person name="Yanf M."/>
            <person name="Daum C."/>
            <person name="Ng V."/>
            <person name="Clum A."/>
            <person name="Steindorff A."/>
            <person name="Ohm R."/>
            <person name="Martin F."/>
            <person name="Silar P."/>
            <person name="Natvig D."/>
            <person name="Lalanne C."/>
            <person name="Gautier V."/>
            <person name="Ament-Velasquez S.L."/>
            <person name="Kruys A."/>
            <person name="Hutchinson M.I."/>
            <person name="Powell A.J."/>
            <person name="Barry K."/>
            <person name="Miller A.N."/>
            <person name="Grigoriev I.V."/>
            <person name="Debuchy R."/>
            <person name="Gladieux P."/>
            <person name="Thoren M.H."/>
            <person name="Johannesson H."/>
        </authorList>
    </citation>
    <scope>NUCLEOTIDE SEQUENCE</scope>
    <source>
        <strain evidence="2">CBS 168.71</strain>
    </source>
</reference>
<keyword evidence="3" id="KW-1185">Reference proteome</keyword>
<comment type="caution">
    <text evidence="2">The sequence shown here is derived from an EMBL/GenBank/DDBJ whole genome shotgun (WGS) entry which is preliminary data.</text>
</comment>
<dbReference type="AlphaFoldDB" id="A0AAE0HDF2"/>